<gene>
    <name evidence="2" type="ORF">UY83_C0013G0006</name>
</gene>
<keyword evidence="1" id="KW-0472">Membrane</keyword>
<reference evidence="2 3" key="1">
    <citation type="journal article" date="2015" name="Nature">
        <title>rRNA introns, odd ribosomes, and small enigmatic genomes across a large radiation of phyla.</title>
        <authorList>
            <person name="Brown C.T."/>
            <person name="Hug L.A."/>
            <person name="Thomas B.C."/>
            <person name="Sharon I."/>
            <person name="Castelle C.J."/>
            <person name="Singh A."/>
            <person name="Wilkins M.J."/>
            <person name="Williams K.H."/>
            <person name="Banfield J.F."/>
        </authorList>
    </citation>
    <scope>NUCLEOTIDE SEQUENCE [LARGE SCALE GENOMIC DNA]</scope>
</reference>
<accession>A0A0G1XWF8</accession>
<comment type="caution">
    <text evidence="2">The sequence shown here is derived from an EMBL/GenBank/DDBJ whole genome shotgun (WGS) entry which is preliminary data.</text>
</comment>
<dbReference type="AlphaFoldDB" id="A0A0G1XWF8"/>
<sequence>MIITAHKEEKMPTLRARIRRALRLVLRFLGQVLVGLARGTALIIRDIHRFLYRRMGARVWVGYLFVAVISVLGQSGQLEQTLGTAGAYAVEIANQLLVLTVILAVLVFWGRLVFGLGRRSRRP</sequence>
<feature type="transmembrane region" description="Helical" evidence="1">
    <location>
        <begin position="96"/>
        <end position="114"/>
    </location>
</feature>
<keyword evidence="1" id="KW-0812">Transmembrane</keyword>
<proteinExistence type="predicted"/>
<name>A0A0G1XWF8_9BACT</name>
<evidence type="ECO:0000256" key="1">
    <source>
        <dbReference type="SAM" id="Phobius"/>
    </source>
</evidence>
<dbReference type="EMBL" id="LCRO01000013">
    <property type="protein sequence ID" value="KKW35245.1"/>
    <property type="molecule type" value="Genomic_DNA"/>
</dbReference>
<evidence type="ECO:0000313" key="2">
    <source>
        <dbReference type="EMBL" id="KKW35245.1"/>
    </source>
</evidence>
<feature type="transmembrane region" description="Helical" evidence="1">
    <location>
        <begin position="56"/>
        <end position="76"/>
    </location>
</feature>
<dbReference type="Proteomes" id="UP000034740">
    <property type="component" value="Unassembled WGS sequence"/>
</dbReference>
<keyword evidence="1" id="KW-1133">Transmembrane helix</keyword>
<organism evidence="2 3">
    <name type="scientific">Candidatus Adlerbacteria bacterium GW2011_GWA1_54_10</name>
    <dbReference type="NCBI Taxonomy" id="1618605"/>
    <lineage>
        <taxon>Bacteria</taxon>
        <taxon>Candidatus Adleribacteriota</taxon>
    </lineage>
</organism>
<protein>
    <submittedName>
        <fullName evidence="2">Uncharacterized protein</fullName>
    </submittedName>
</protein>
<evidence type="ECO:0000313" key="3">
    <source>
        <dbReference type="Proteomes" id="UP000034740"/>
    </source>
</evidence>